<dbReference type="GO" id="GO:0046872">
    <property type="term" value="F:metal ion binding"/>
    <property type="evidence" value="ECO:0007669"/>
    <property type="project" value="UniProtKB-KW"/>
</dbReference>
<dbReference type="GO" id="GO:0005344">
    <property type="term" value="F:oxygen carrier activity"/>
    <property type="evidence" value="ECO:0007669"/>
    <property type="project" value="InterPro"/>
</dbReference>
<evidence type="ECO:0000256" key="1">
    <source>
        <dbReference type="ARBA" id="ARBA00001971"/>
    </source>
</evidence>
<dbReference type="Gene3D" id="1.10.490.10">
    <property type="entry name" value="Globins"/>
    <property type="match status" value="1"/>
</dbReference>
<organism evidence="7 8">
    <name type="scientific">Brumimicrobium glaciale</name>
    <dbReference type="NCBI Taxonomy" id="200475"/>
    <lineage>
        <taxon>Bacteria</taxon>
        <taxon>Pseudomonadati</taxon>
        <taxon>Bacteroidota</taxon>
        <taxon>Flavobacteriia</taxon>
        <taxon>Flavobacteriales</taxon>
        <taxon>Crocinitomicaceae</taxon>
        <taxon>Brumimicrobium</taxon>
    </lineage>
</organism>
<sequence>MVQEFDNTLYIRLGEDKIKDLVNAFYERVYKHPVLIPIFDTNSIDEIKEKQFRFLTQFLGGPPRYIEKYGPPRMRQRHLPHRIDQNAMIAWLSCMKEAISTLALSEEIADELYNKFPQLAQHMVNS</sequence>
<dbReference type="InterPro" id="IPR009050">
    <property type="entry name" value="Globin-like_sf"/>
</dbReference>
<name>A0A4Q4KTT4_9FLAO</name>
<dbReference type="InterPro" id="IPR044203">
    <property type="entry name" value="GlbO/GLB3-like"/>
</dbReference>
<dbReference type="AlphaFoldDB" id="A0A4Q4KTT4"/>
<protein>
    <submittedName>
        <fullName evidence="7">Globin</fullName>
    </submittedName>
</protein>
<keyword evidence="2" id="KW-0813">Transport</keyword>
<dbReference type="PANTHER" id="PTHR47366">
    <property type="entry name" value="TWO-ON-TWO HEMOGLOBIN-3"/>
    <property type="match status" value="1"/>
</dbReference>
<dbReference type="SUPFAM" id="SSF46458">
    <property type="entry name" value="Globin-like"/>
    <property type="match status" value="1"/>
</dbReference>
<keyword evidence="5" id="KW-0408">Iron</keyword>
<evidence type="ECO:0000256" key="6">
    <source>
        <dbReference type="ARBA" id="ARBA00034496"/>
    </source>
</evidence>
<keyword evidence="8" id="KW-1185">Reference proteome</keyword>
<dbReference type="PROSITE" id="PS01213">
    <property type="entry name" value="GLOBIN_FAM_2"/>
    <property type="match status" value="1"/>
</dbReference>
<evidence type="ECO:0000256" key="2">
    <source>
        <dbReference type="ARBA" id="ARBA00022448"/>
    </source>
</evidence>
<gene>
    <name evidence="7" type="ORF">ERX46_00565</name>
</gene>
<dbReference type="Pfam" id="PF01152">
    <property type="entry name" value="Bac_globin"/>
    <property type="match status" value="1"/>
</dbReference>
<dbReference type="InterPro" id="IPR019795">
    <property type="entry name" value="Globin_bac-like_CS"/>
</dbReference>
<keyword evidence="4" id="KW-0479">Metal-binding</keyword>
<evidence type="ECO:0000256" key="4">
    <source>
        <dbReference type="ARBA" id="ARBA00022723"/>
    </source>
</evidence>
<dbReference type="PANTHER" id="PTHR47366:SF1">
    <property type="entry name" value="TWO-ON-TWO HEMOGLOBIN-3"/>
    <property type="match status" value="1"/>
</dbReference>
<comment type="similarity">
    <text evidence="6">Belongs to the truncated hemoglobin family. Group II subfamily.</text>
</comment>
<dbReference type="InterPro" id="IPR012292">
    <property type="entry name" value="Globin/Proto"/>
</dbReference>
<accession>A0A4Q4KTT4</accession>
<dbReference type="EMBL" id="SETE01000001">
    <property type="protein sequence ID" value="RYM35514.1"/>
    <property type="molecule type" value="Genomic_DNA"/>
</dbReference>
<proteinExistence type="inferred from homology"/>
<dbReference type="GO" id="GO:0019825">
    <property type="term" value="F:oxygen binding"/>
    <property type="evidence" value="ECO:0007669"/>
    <property type="project" value="InterPro"/>
</dbReference>
<evidence type="ECO:0000256" key="3">
    <source>
        <dbReference type="ARBA" id="ARBA00022617"/>
    </source>
</evidence>
<evidence type="ECO:0000313" key="7">
    <source>
        <dbReference type="EMBL" id="RYM35514.1"/>
    </source>
</evidence>
<keyword evidence="3" id="KW-0349">Heme</keyword>
<comment type="cofactor">
    <cofactor evidence="1">
        <name>heme</name>
        <dbReference type="ChEBI" id="CHEBI:30413"/>
    </cofactor>
</comment>
<dbReference type="RefSeq" id="WP_130091881.1">
    <property type="nucleotide sequence ID" value="NZ_SETE01000001.1"/>
</dbReference>
<comment type="caution">
    <text evidence="7">The sequence shown here is derived from an EMBL/GenBank/DDBJ whole genome shotgun (WGS) entry which is preliminary data.</text>
</comment>
<dbReference type="OrthoDB" id="9790913at2"/>
<dbReference type="InterPro" id="IPR001486">
    <property type="entry name" value="Hemoglobin_trunc"/>
</dbReference>
<dbReference type="GO" id="GO:0020037">
    <property type="term" value="F:heme binding"/>
    <property type="evidence" value="ECO:0007669"/>
    <property type="project" value="InterPro"/>
</dbReference>
<evidence type="ECO:0000256" key="5">
    <source>
        <dbReference type="ARBA" id="ARBA00023004"/>
    </source>
</evidence>
<dbReference type="Proteomes" id="UP000293952">
    <property type="component" value="Unassembled WGS sequence"/>
</dbReference>
<evidence type="ECO:0000313" key="8">
    <source>
        <dbReference type="Proteomes" id="UP000293952"/>
    </source>
</evidence>
<reference evidence="7 8" key="1">
    <citation type="submission" date="2019-02" db="EMBL/GenBank/DDBJ databases">
        <title>Genome sequence of the sea-ice species Brumimicrobium glaciale.</title>
        <authorList>
            <person name="Bowman J.P."/>
        </authorList>
    </citation>
    <scope>NUCLEOTIDE SEQUENCE [LARGE SCALE GENOMIC DNA]</scope>
    <source>
        <strain evidence="7 8">IC156</strain>
    </source>
</reference>